<reference evidence="2 3" key="1">
    <citation type="submission" date="2017-03" db="EMBL/GenBank/DDBJ databases">
        <title>WGS assembly of Porphyra umbilicalis.</title>
        <authorList>
            <person name="Brawley S.H."/>
            <person name="Blouin N.A."/>
            <person name="Ficko-Blean E."/>
            <person name="Wheeler G.L."/>
            <person name="Lohr M."/>
            <person name="Goodson H.V."/>
            <person name="Jenkins J.W."/>
            <person name="Blaby-Haas C.E."/>
            <person name="Helliwell K.E."/>
            <person name="Chan C."/>
            <person name="Marriage T."/>
            <person name="Bhattacharya D."/>
            <person name="Klein A.S."/>
            <person name="Badis Y."/>
            <person name="Brodie J."/>
            <person name="Cao Y."/>
            <person name="Collen J."/>
            <person name="Dittami S.M."/>
            <person name="Gachon C.M."/>
            <person name="Green B.R."/>
            <person name="Karpowicz S."/>
            <person name="Kim J.W."/>
            <person name="Kudahl U."/>
            <person name="Lin S."/>
            <person name="Michel G."/>
            <person name="Mittag M."/>
            <person name="Olson B.J."/>
            <person name="Pangilinan J."/>
            <person name="Peng Y."/>
            <person name="Qiu H."/>
            <person name="Shu S."/>
            <person name="Singer J.T."/>
            <person name="Smith A.G."/>
            <person name="Sprecher B.N."/>
            <person name="Wagner V."/>
            <person name="Wang W."/>
            <person name="Wang Z.-Y."/>
            <person name="Yan J."/>
            <person name="Yarish C."/>
            <person name="Zoeuner-Riek S."/>
            <person name="Zhuang Y."/>
            <person name="Zou Y."/>
            <person name="Lindquist E.A."/>
            <person name="Grimwood J."/>
            <person name="Barry K."/>
            <person name="Rokhsar D.S."/>
            <person name="Schmutz J."/>
            <person name="Stiller J.W."/>
            <person name="Grossman A.R."/>
            <person name="Prochnik S.E."/>
        </authorList>
    </citation>
    <scope>NUCLEOTIDE SEQUENCE [LARGE SCALE GENOMIC DNA]</scope>
    <source>
        <strain evidence="2">4086291</strain>
    </source>
</reference>
<organism evidence="2 3">
    <name type="scientific">Porphyra umbilicalis</name>
    <name type="common">Purple laver</name>
    <name type="synonym">Red alga</name>
    <dbReference type="NCBI Taxonomy" id="2786"/>
    <lineage>
        <taxon>Eukaryota</taxon>
        <taxon>Rhodophyta</taxon>
        <taxon>Bangiophyceae</taxon>
        <taxon>Bangiales</taxon>
        <taxon>Bangiaceae</taxon>
        <taxon>Porphyra</taxon>
    </lineage>
</organism>
<feature type="compositionally biased region" description="Basic residues" evidence="1">
    <location>
        <begin position="107"/>
        <end position="118"/>
    </location>
</feature>
<dbReference type="Proteomes" id="UP000218209">
    <property type="component" value="Unassembled WGS sequence"/>
</dbReference>
<sequence>MCSSPGIGTATPQVDRRGRRRGAAGRDPSAPMPAAGRARVPRSPPPAPTRRRRRCCRRPPCCCAGSGLAAPHTPPPAPPSAAASRRAAAAAPGRRLCDRAPRAAPASRRRSAAARSWRRGGTVSPPPAPRRVHDRRAGAPAPLRDGGVRVDAPCRPRRRRRRRRGARRRARRGRRRQRRSGGAADDTLRHAAVTARRARPPRGCGRGGWVPRRGSDDGLCGRVAGGAPRHRRAGGAVHRRGASRGGGVEPGQRAPLPGPPRPVPPSPDAGARPCKRGRPARRGGSRDRRTDAAAARGPRGARARSARARARRRAVARRAGGAWRPPPRTLRSRCAPDVAAAAPLCVCVDRDTVGGGGGGGGGGGVAPSPMGAAHRRTTWSSPLCKAVTGVACQDPRGDWRSAWSAPPAAAATVTDARPGLADGVAVVEPRAGTGTTEQAVEGTHRPDAVAGKTLGVTGAKHGGASAAGRL</sequence>
<feature type="compositionally biased region" description="Basic residues" evidence="1">
    <location>
        <begin position="155"/>
        <end position="179"/>
    </location>
</feature>
<keyword evidence="3" id="KW-1185">Reference proteome</keyword>
<feature type="compositionally biased region" description="Low complexity" evidence="1">
    <location>
        <begin position="80"/>
        <end position="92"/>
    </location>
</feature>
<feature type="compositionally biased region" description="Basic residues" evidence="1">
    <location>
        <begin position="273"/>
        <end position="283"/>
    </location>
</feature>
<proteinExistence type="predicted"/>
<feature type="region of interest" description="Disordered" evidence="1">
    <location>
        <begin position="1"/>
        <end position="309"/>
    </location>
</feature>
<gene>
    <name evidence="2" type="ORF">BU14_0640s0001</name>
</gene>
<accession>A0A1X6NQP5</accession>
<evidence type="ECO:0000256" key="1">
    <source>
        <dbReference type="SAM" id="MobiDB-lite"/>
    </source>
</evidence>
<evidence type="ECO:0000313" key="2">
    <source>
        <dbReference type="EMBL" id="OSX70895.1"/>
    </source>
</evidence>
<protein>
    <submittedName>
        <fullName evidence="2">Uncharacterized protein</fullName>
    </submittedName>
</protein>
<feature type="compositionally biased region" description="Basic residues" evidence="1">
    <location>
        <begin position="228"/>
        <end position="242"/>
    </location>
</feature>
<feature type="compositionally biased region" description="Basic residues" evidence="1">
    <location>
        <begin position="299"/>
        <end position="309"/>
    </location>
</feature>
<feature type="compositionally biased region" description="Pro residues" evidence="1">
    <location>
        <begin position="256"/>
        <end position="267"/>
    </location>
</feature>
<dbReference type="EMBL" id="KV919192">
    <property type="protein sequence ID" value="OSX70895.1"/>
    <property type="molecule type" value="Genomic_DNA"/>
</dbReference>
<dbReference type="AlphaFoldDB" id="A0A1X6NQP5"/>
<name>A0A1X6NQP5_PORUM</name>
<feature type="compositionally biased region" description="Low complexity" evidence="1">
    <location>
        <begin position="180"/>
        <end position="195"/>
    </location>
</feature>
<evidence type="ECO:0000313" key="3">
    <source>
        <dbReference type="Proteomes" id="UP000218209"/>
    </source>
</evidence>